<name>S9RNZ6_9RHOB</name>
<evidence type="ECO:0000313" key="2">
    <source>
        <dbReference type="EMBL" id="EPX75709.1"/>
    </source>
</evidence>
<evidence type="ECO:0000313" key="3">
    <source>
        <dbReference type="Proteomes" id="UP000015347"/>
    </source>
</evidence>
<dbReference type="STRING" id="1123237.Salmuc_01174"/>
<dbReference type="AlphaFoldDB" id="S9RNZ6"/>
<proteinExistence type="predicted"/>
<comment type="caution">
    <text evidence="2">The sequence shown here is derived from an EMBL/GenBank/DDBJ whole genome shotgun (WGS) entry which is preliminary data.</text>
</comment>
<sequence>MDDTGSESDQKPRGRSTTGRKLHDKKFPESEFHFSTKLPKMVSRDYFQFQVECCDPHRDPVFGLSRDGPSRAICSR</sequence>
<feature type="region of interest" description="Disordered" evidence="1">
    <location>
        <begin position="1"/>
        <end position="27"/>
    </location>
</feature>
<protein>
    <submittedName>
        <fullName evidence="2">Uncharacterized protein</fullName>
    </submittedName>
</protein>
<keyword evidence="3" id="KW-1185">Reference proteome</keyword>
<dbReference type="HOGENOM" id="CLU_2652343_0_0_5"/>
<accession>S9RNZ6</accession>
<reference evidence="3" key="1">
    <citation type="journal article" date="2014" name="Stand. Genomic Sci.">
        <title>Genome sequence of the exopolysaccharide-producing Salipiger mucosus type strain (DSM 16094(T)), a moderately halophilic member of the Roseobacter clade.</title>
        <authorList>
            <person name="Riedel T."/>
            <person name="Spring S."/>
            <person name="Fiebig A."/>
            <person name="Petersen J."/>
            <person name="Kyrpides N.C."/>
            <person name="Goker M."/>
            <person name="Klenk H.P."/>
        </authorList>
    </citation>
    <scope>NUCLEOTIDE SEQUENCE [LARGE SCALE GENOMIC DNA]</scope>
    <source>
        <strain evidence="3">DSM 16094</strain>
    </source>
</reference>
<evidence type="ECO:0000256" key="1">
    <source>
        <dbReference type="SAM" id="MobiDB-lite"/>
    </source>
</evidence>
<dbReference type="EMBL" id="APVH01000069">
    <property type="protein sequence ID" value="EPX75709.1"/>
    <property type="molecule type" value="Genomic_DNA"/>
</dbReference>
<gene>
    <name evidence="2" type="ORF">Salmuc_01174</name>
</gene>
<organism evidence="2 3">
    <name type="scientific">Salipiger mucosus DSM 16094</name>
    <dbReference type="NCBI Taxonomy" id="1123237"/>
    <lineage>
        <taxon>Bacteria</taxon>
        <taxon>Pseudomonadati</taxon>
        <taxon>Pseudomonadota</taxon>
        <taxon>Alphaproteobacteria</taxon>
        <taxon>Rhodobacterales</taxon>
        <taxon>Roseobacteraceae</taxon>
        <taxon>Salipiger</taxon>
    </lineage>
</organism>
<dbReference type="Proteomes" id="UP000015347">
    <property type="component" value="Unassembled WGS sequence"/>
</dbReference>